<dbReference type="PANTHER" id="PTHR30244">
    <property type="entry name" value="TRANSAMINASE"/>
    <property type="match status" value="1"/>
</dbReference>
<dbReference type="InterPro" id="IPR015424">
    <property type="entry name" value="PyrdxlP-dep_Trfase"/>
</dbReference>
<evidence type="ECO:0008006" key="2">
    <source>
        <dbReference type="Google" id="ProtNLM"/>
    </source>
</evidence>
<dbReference type="Gene3D" id="3.40.640.10">
    <property type="entry name" value="Type I PLP-dependent aspartate aminotransferase-like (Major domain)"/>
    <property type="match status" value="1"/>
</dbReference>
<dbReference type="PANTHER" id="PTHR30244:SF30">
    <property type="entry name" value="BLR5990 PROTEIN"/>
    <property type="match status" value="1"/>
</dbReference>
<evidence type="ECO:0000313" key="1">
    <source>
        <dbReference type="EMBL" id="SVE50254.1"/>
    </source>
</evidence>
<gene>
    <name evidence="1" type="ORF">METZ01_LOCUS503108</name>
</gene>
<reference evidence="1" key="1">
    <citation type="submission" date="2018-05" db="EMBL/GenBank/DDBJ databases">
        <authorList>
            <person name="Lanie J.A."/>
            <person name="Ng W.-L."/>
            <person name="Kazmierczak K.M."/>
            <person name="Andrzejewski T.M."/>
            <person name="Davidsen T.M."/>
            <person name="Wayne K.J."/>
            <person name="Tettelin H."/>
            <person name="Glass J.I."/>
            <person name="Rusch D."/>
            <person name="Podicherti R."/>
            <person name="Tsui H.-C.T."/>
            <person name="Winkler M.E."/>
        </authorList>
    </citation>
    <scope>NUCLEOTIDE SEQUENCE</scope>
</reference>
<dbReference type="GO" id="GO:0008483">
    <property type="term" value="F:transaminase activity"/>
    <property type="evidence" value="ECO:0007669"/>
    <property type="project" value="TreeGrafter"/>
</dbReference>
<dbReference type="AlphaFoldDB" id="A0A383E103"/>
<dbReference type="GO" id="GO:0030170">
    <property type="term" value="F:pyridoxal phosphate binding"/>
    <property type="evidence" value="ECO:0007669"/>
    <property type="project" value="TreeGrafter"/>
</dbReference>
<proteinExistence type="predicted"/>
<organism evidence="1">
    <name type="scientific">marine metagenome</name>
    <dbReference type="NCBI Taxonomy" id="408172"/>
    <lineage>
        <taxon>unclassified sequences</taxon>
        <taxon>metagenomes</taxon>
        <taxon>ecological metagenomes</taxon>
    </lineage>
</organism>
<sequence>MPHEVPLVQDIVSAIRSVVGDDRVVLHEPIFHGNEWEYVKECLDTAFVSSVGAFVDRFERDLAEYTGAKYAVVVVNGTAALHIALLLAGVQPGDEVLVPALNFVATANAVSHCGALSHF</sequence>
<name>A0A383E103_9ZZZZ</name>
<dbReference type="GO" id="GO:0000271">
    <property type="term" value="P:polysaccharide biosynthetic process"/>
    <property type="evidence" value="ECO:0007669"/>
    <property type="project" value="TreeGrafter"/>
</dbReference>
<protein>
    <recommendedName>
        <fullName evidence="2">DegT/DnrJ/EryC1/StrS aminotransferase family protein</fullName>
    </recommendedName>
</protein>
<feature type="non-terminal residue" evidence="1">
    <location>
        <position position="119"/>
    </location>
</feature>
<dbReference type="InterPro" id="IPR000653">
    <property type="entry name" value="DegT/StrS_aminotransferase"/>
</dbReference>
<dbReference type="EMBL" id="UINC01221783">
    <property type="protein sequence ID" value="SVE50254.1"/>
    <property type="molecule type" value="Genomic_DNA"/>
</dbReference>
<dbReference type="SUPFAM" id="SSF53383">
    <property type="entry name" value="PLP-dependent transferases"/>
    <property type="match status" value="1"/>
</dbReference>
<accession>A0A383E103</accession>
<dbReference type="Pfam" id="PF01041">
    <property type="entry name" value="DegT_DnrJ_EryC1"/>
    <property type="match status" value="1"/>
</dbReference>
<dbReference type="InterPro" id="IPR015421">
    <property type="entry name" value="PyrdxlP-dep_Trfase_major"/>
</dbReference>